<proteinExistence type="predicted"/>
<dbReference type="KEGG" id="skr:BRX40_00015"/>
<feature type="transmembrane region" description="Helical" evidence="1">
    <location>
        <begin position="73"/>
        <end position="97"/>
    </location>
</feature>
<dbReference type="InterPro" id="IPR016833">
    <property type="entry name" value="Put_Na-Bile_cotransptr"/>
</dbReference>
<gene>
    <name evidence="2" type="ORF">BRX40_00015</name>
    <name evidence="3" type="ORF">CA257_19490</name>
</gene>
<sequence>MNALLRRLRLDPYIVAIMAMVAVAAIVPAKGAGKDVLDQVVHAAIAILFFLYGARISPQAIWAGMTHWRLQGLVFATTFLVFPLVGLGIVALAGGYLDSGLAIGLMFMCLLPSTVQSSIAFTSIARGNVPAAICSASVSNLAGVVITPLLATMLLSAHSGGMSLGAVRDIALQILLPFVVGQFARPFIGNWLSRRKTLTMVFDRGSILLVVYSAFSAGVVAGIWSKVTPQSLTLVIVLDLVILGIVLVFTTAASRLLRFPVEDEIAIVFCGSKKSMASGLPMANIIFPASTVGLIVLPLMLFHQMQLMVCAALARRYGQRPEEAAPPVAVEARPENCRAG</sequence>
<dbReference type="PANTHER" id="PTHR18640">
    <property type="entry name" value="SOLUTE CARRIER FAMILY 10 MEMBER 7"/>
    <property type="match status" value="1"/>
</dbReference>
<protein>
    <submittedName>
        <fullName evidence="3">Bile acid:sodium symporter</fullName>
    </submittedName>
</protein>
<feature type="transmembrane region" description="Helical" evidence="1">
    <location>
        <begin position="103"/>
        <end position="125"/>
    </location>
</feature>
<dbReference type="PANTHER" id="PTHR18640:SF5">
    <property type="entry name" value="SODIUM_BILE ACID COTRANSPORTER 7"/>
    <property type="match status" value="1"/>
</dbReference>
<feature type="transmembrane region" description="Helical" evidence="1">
    <location>
        <begin position="137"/>
        <end position="158"/>
    </location>
</feature>
<dbReference type="Gene3D" id="1.20.1530.20">
    <property type="match status" value="1"/>
</dbReference>
<dbReference type="GO" id="GO:0005886">
    <property type="term" value="C:plasma membrane"/>
    <property type="evidence" value="ECO:0007669"/>
    <property type="project" value="TreeGrafter"/>
</dbReference>
<dbReference type="GeneID" id="44130940"/>
<feature type="transmembrane region" description="Helical" evidence="1">
    <location>
        <begin position="205"/>
        <end position="225"/>
    </location>
</feature>
<feature type="transmembrane region" description="Helical" evidence="1">
    <location>
        <begin position="282"/>
        <end position="302"/>
    </location>
</feature>
<feature type="transmembrane region" description="Helical" evidence="1">
    <location>
        <begin position="12"/>
        <end position="29"/>
    </location>
</feature>
<reference evidence="2" key="1">
    <citation type="submission" date="2016-12" db="EMBL/GenBank/DDBJ databases">
        <title>Whole genome sequencing of Sphingomonas koreensis.</title>
        <authorList>
            <person name="Conlan S."/>
            <person name="Thomas P.J."/>
            <person name="Mullikin J."/>
            <person name="Palmore T.N."/>
            <person name="Frank K.M."/>
            <person name="Segre J.A."/>
        </authorList>
    </citation>
    <scope>NUCLEOTIDE SEQUENCE</scope>
    <source>
        <strain evidence="2">ABOJV</strain>
    </source>
</reference>
<reference evidence="4" key="2">
    <citation type="submission" date="2016-12" db="EMBL/GenBank/DDBJ databases">
        <title>Whole genome sequencing of Sphingomonas sp. ABOJV.</title>
        <authorList>
            <person name="Conlan S."/>
            <person name="Thomas P.J."/>
            <person name="Mullikin J."/>
            <person name="Palmore T.N."/>
            <person name="Frank K.M."/>
            <person name="Segre J.A."/>
        </authorList>
    </citation>
    <scope>NUCLEOTIDE SEQUENCE [LARGE SCALE GENOMIC DNA]</scope>
    <source>
        <strain evidence="4">ABOJV</strain>
    </source>
</reference>
<keyword evidence="1" id="KW-1133">Transmembrane helix</keyword>
<evidence type="ECO:0000313" key="5">
    <source>
        <dbReference type="Proteomes" id="UP000286681"/>
    </source>
</evidence>
<dbReference type="Pfam" id="PF13593">
    <property type="entry name" value="SBF_like"/>
    <property type="match status" value="1"/>
</dbReference>
<evidence type="ECO:0000256" key="1">
    <source>
        <dbReference type="SAM" id="Phobius"/>
    </source>
</evidence>
<dbReference type="EMBL" id="CP018820">
    <property type="protein sequence ID" value="APR51026.1"/>
    <property type="molecule type" value="Genomic_DNA"/>
</dbReference>
<dbReference type="InterPro" id="IPR038770">
    <property type="entry name" value="Na+/solute_symporter_sf"/>
</dbReference>
<organism evidence="2 4">
    <name type="scientific">Sphingomonas koreensis</name>
    <dbReference type="NCBI Taxonomy" id="93064"/>
    <lineage>
        <taxon>Bacteria</taxon>
        <taxon>Pseudomonadati</taxon>
        <taxon>Pseudomonadota</taxon>
        <taxon>Alphaproteobacteria</taxon>
        <taxon>Sphingomonadales</taxon>
        <taxon>Sphingomonadaceae</taxon>
        <taxon>Sphingomonas</taxon>
    </lineage>
</organism>
<keyword evidence="1" id="KW-0472">Membrane</keyword>
<name>A0A1L6J5F0_9SPHN</name>
<evidence type="ECO:0000313" key="3">
    <source>
        <dbReference type="EMBL" id="RSU99504.1"/>
    </source>
</evidence>
<reference evidence="3 5" key="3">
    <citation type="submission" date="2018-07" db="EMBL/GenBank/DDBJ databases">
        <title>Genomic and Epidemiologic Investigation of an Indolent Hospital Outbreak.</title>
        <authorList>
            <person name="Johnson R.C."/>
            <person name="Deming C."/>
            <person name="Conlan S."/>
            <person name="Zellmer C.J."/>
            <person name="Michelin A.V."/>
            <person name="Lee-Lin S."/>
            <person name="Thomas P.J."/>
            <person name="Park M."/>
            <person name="Weingarten R.A."/>
            <person name="Less J."/>
            <person name="Dekker J.P."/>
            <person name="Frank K.M."/>
            <person name="Musser K.A."/>
            <person name="Mcquiston J.R."/>
            <person name="Henderson D.K."/>
            <person name="Lau A.F."/>
            <person name="Palmore T.N."/>
            <person name="Segre J.A."/>
        </authorList>
    </citation>
    <scope>NUCLEOTIDE SEQUENCE [LARGE SCALE GENOMIC DNA]</scope>
    <source>
        <strain evidence="3 5">SK-NIH.Env10_0317</strain>
    </source>
</reference>
<keyword evidence="1" id="KW-0812">Transmembrane</keyword>
<dbReference type="EMBL" id="QQWO01000021">
    <property type="protein sequence ID" value="RSU99504.1"/>
    <property type="molecule type" value="Genomic_DNA"/>
</dbReference>
<feature type="transmembrane region" description="Helical" evidence="1">
    <location>
        <begin position="170"/>
        <end position="193"/>
    </location>
</feature>
<accession>A0A1L6J5F0</accession>
<dbReference type="Proteomes" id="UP000286681">
    <property type="component" value="Unassembled WGS sequence"/>
</dbReference>
<dbReference type="AlphaFoldDB" id="A0A1L6J5F0"/>
<keyword evidence="4" id="KW-1185">Reference proteome</keyword>
<dbReference type="STRING" id="93064.BRX40_00015"/>
<dbReference type="OrthoDB" id="9792271at2"/>
<dbReference type="PIRSF" id="PIRSF026166">
    <property type="entry name" value="UCP026166"/>
    <property type="match status" value="1"/>
</dbReference>
<dbReference type="Proteomes" id="UP000185161">
    <property type="component" value="Chromosome"/>
</dbReference>
<evidence type="ECO:0000313" key="2">
    <source>
        <dbReference type="EMBL" id="APR51026.1"/>
    </source>
</evidence>
<feature type="transmembrane region" description="Helical" evidence="1">
    <location>
        <begin position="41"/>
        <end position="61"/>
    </location>
</feature>
<feature type="transmembrane region" description="Helical" evidence="1">
    <location>
        <begin position="231"/>
        <end position="249"/>
    </location>
</feature>
<evidence type="ECO:0000313" key="4">
    <source>
        <dbReference type="Proteomes" id="UP000185161"/>
    </source>
</evidence>
<dbReference type="RefSeq" id="WP_075150229.1">
    <property type="nucleotide sequence ID" value="NZ_CP018820.1"/>
</dbReference>